<gene>
    <name evidence="11" type="ORF">TKK_019946</name>
</gene>
<feature type="domain" description="C2H2-type" evidence="10">
    <location>
        <begin position="407"/>
        <end position="434"/>
    </location>
</feature>
<evidence type="ECO:0000256" key="6">
    <source>
        <dbReference type="ARBA" id="ARBA00023015"/>
    </source>
</evidence>
<organism evidence="11 12">
    <name type="scientific">Trichogramma kaykai</name>
    <dbReference type="NCBI Taxonomy" id="54128"/>
    <lineage>
        <taxon>Eukaryota</taxon>
        <taxon>Metazoa</taxon>
        <taxon>Ecdysozoa</taxon>
        <taxon>Arthropoda</taxon>
        <taxon>Hexapoda</taxon>
        <taxon>Insecta</taxon>
        <taxon>Pterygota</taxon>
        <taxon>Neoptera</taxon>
        <taxon>Endopterygota</taxon>
        <taxon>Hymenoptera</taxon>
        <taxon>Apocrita</taxon>
        <taxon>Proctotrupomorpha</taxon>
        <taxon>Chalcidoidea</taxon>
        <taxon>Trichogrammatidae</taxon>
        <taxon>Trichogramma</taxon>
    </lineage>
</organism>
<comment type="subcellular location">
    <subcellularLocation>
        <location evidence="1">Nucleus</location>
    </subcellularLocation>
</comment>
<dbReference type="EMBL" id="JBJJXI010000175">
    <property type="protein sequence ID" value="KAL3384352.1"/>
    <property type="molecule type" value="Genomic_DNA"/>
</dbReference>
<dbReference type="Pfam" id="PF13894">
    <property type="entry name" value="zf-C2H2_4"/>
    <property type="match status" value="3"/>
</dbReference>
<dbReference type="Proteomes" id="UP001627154">
    <property type="component" value="Unassembled WGS sequence"/>
</dbReference>
<accession>A0ABD2VUA0</accession>
<feature type="domain" description="C2H2-type" evidence="10">
    <location>
        <begin position="320"/>
        <end position="348"/>
    </location>
</feature>
<dbReference type="InterPro" id="IPR036236">
    <property type="entry name" value="Znf_C2H2_sf"/>
</dbReference>
<keyword evidence="7" id="KW-0804">Transcription</keyword>
<feature type="domain" description="C2H2-type" evidence="10">
    <location>
        <begin position="349"/>
        <end position="377"/>
    </location>
</feature>
<sequence length="460" mass="54578">MDNRKNTVRMKEEQNVTWPDADDDNIFEPVDSCKAETFETFPFYKSSANPTNEVMGLQKKSNEKTIIDFECKDVKIEYKSISKTICKNEYESNPPLMKIENENQSNYKNHKELIVLIKKEFDYDKNRQFPVNFLSKFGQYETFKIARKTTRSKISYEMRQNTYKVKGSFDTHLNSENECSKSFRQKFLLENHVNAAVHDRSKPFECDICHRSFGYNSTRKRHINVVHSRDKPFKCEICCKSFGQKSDLNKHMSSVHYRSKPFECDICHKTFGQKSDLNKHMSSVHDRSKPFECDICHRSFGYNSTLNRHINGLHSRNKPFKCEICRKSFGQKSDLNKHMSSVHYRSKPFECDICHKSYGYQHLLKKHVMKEHISNKPFECDICHRSYGLKQHLKFHMNEVHYRSKHFECEICHKSFICKRNLNSHMNVHNCSNSFECDICRKSFGYKCDLKNHIMMVHIL</sequence>
<keyword evidence="2" id="KW-0479">Metal-binding</keyword>
<feature type="domain" description="C2H2-type" evidence="10">
    <location>
        <begin position="291"/>
        <end position="319"/>
    </location>
</feature>
<evidence type="ECO:0000259" key="10">
    <source>
        <dbReference type="PROSITE" id="PS50157"/>
    </source>
</evidence>
<dbReference type="FunFam" id="3.30.160.60:FF:000100">
    <property type="entry name" value="Zinc finger 45-like"/>
    <property type="match status" value="2"/>
</dbReference>
<evidence type="ECO:0000256" key="3">
    <source>
        <dbReference type="ARBA" id="ARBA00022737"/>
    </source>
</evidence>
<dbReference type="SUPFAM" id="SSF57667">
    <property type="entry name" value="beta-beta-alpha zinc fingers"/>
    <property type="match status" value="5"/>
</dbReference>
<keyword evidence="12" id="KW-1185">Reference proteome</keyword>
<dbReference type="SMART" id="SM00355">
    <property type="entry name" value="ZnF_C2H2"/>
    <property type="match status" value="10"/>
</dbReference>
<evidence type="ECO:0000256" key="1">
    <source>
        <dbReference type="ARBA" id="ARBA00004123"/>
    </source>
</evidence>
<evidence type="ECO:0000256" key="5">
    <source>
        <dbReference type="ARBA" id="ARBA00022833"/>
    </source>
</evidence>
<evidence type="ECO:0000313" key="11">
    <source>
        <dbReference type="EMBL" id="KAL3384352.1"/>
    </source>
</evidence>
<comment type="caution">
    <text evidence="11">The sequence shown here is derived from an EMBL/GenBank/DDBJ whole genome shotgun (WGS) entry which is preliminary data.</text>
</comment>
<feature type="domain" description="C2H2-type" evidence="10">
    <location>
        <begin position="233"/>
        <end position="261"/>
    </location>
</feature>
<feature type="domain" description="C2H2-type" evidence="10">
    <location>
        <begin position="378"/>
        <end position="406"/>
    </location>
</feature>
<dbReference type="PANTHER" id="PTHR24399:SF23">
    <property type="entry name" value="C2H2-TYPE DOMAIN-CONTAINING PROTEIN"/>
    <property type="match status" value="1"/>
</dbReference>
<evidence type="ECO:0000256" key="8">
    <source>
        <dbReference type="ARBA" id="ARBA00023242"/>
    </source>
</evidence>
<feature type="domain" description="C2H2-type" evidence="10">
    <location>
        <begin position="435"/>
        <end position="460"/>
    </location>
</feature>
<keyword evidence="4 9" id="KW-0863">Zinc-finger</keyword>
<evidence type="ECO:0000256" key="4">
    <source>
        <dbReference type="ARBA" id="ARBA00022771"/>
    </source>
</evidence>
<proteinExistence type="predicted"/>
<feature type="domain" description="C2H2-type" evidence="10">
    <location>
        <begin position="173"/>
        <end position="203"/>
    </location>
</feature>
<evidence type="ECO:0000256" key="9">
    <source>
        <dbReference type="PROSITE-ProRule" id="PRU00042"/>
    </source>
</evidence>
<dbReference type="PANTHER" id="PTHR24399">
    <property type="entry name" value="ZINC FINGER AND BTB DOMAIN-CONTAINING"/>
    <property type="match status" value="1"/>
</dbReference>
<feature type="domain" description="C2H2-type" evidence="10">
    <location>
        <begin position="204"/>
        <end position="232"/>
    </location>
</feature>
<dbReference type="AlphaFoldDB" id="A0ABD2VUA0"/>
<evidence type="ECO:0000256" key="2">
    <source>
        <dbReference type="ARBA" id="ARBA00022723"/>
    </source>
</evidence>
<evidence type="ECO:0000313" key="12">
    <source>
        <dbReference type="Proteomes" id="UP001627154"/>
    </source>
</evidence>
<reference evidence="11 12" key="1">
    <citation type="journal article" date="2024" name="bioRxiv">
        <title>A reference genome for Trichogramma kaykai: A tiny desert-dwelling parasitoid wasp with competing sex-ratio distorters.</title>
        <authorList>
            <person name="Culotta J."/>
            <person name="Lindsey A.R."/>
        </authorList>
    </citation>
    <scope>NUCLEOTIDE SEQUENCE [LARGE SCALE GENOMIC DNA]</scope>
    <source>
        <strain evidence="11 12">KSX58</strain>
    </source>
</reference>
<dbReference type="GO" id="GO:0008270">
    <property type="term" value="F:zinc ion binding"/>
    <property type="evidence" value="ECO:0007669"/>
    <property type="project" value="UniProtKB-KW"/>
</dbReference>
<dbReference type="InterPro" id="IPR013087">
    <property type="entry name" value="Znf_C2H2_type"/>
</dbReference>
<dbReference type="Pfam" id="PF00096">
    <property type="entry name" value="zf-C2H2"/>
    <property type="match status" value="5"/>
</dbReference>
<keyword evidence="6" id="KW-0805">Transcription regulation</keyword>
<evidence type="ECO:0000256" key="7">
    <source>
        <dbReference type="ARBA" id="ARBA00023163"/>
    </source>
</evidence>
<feature type="domain" description="C2H2-type" evidence="10">
    <location>
        <begin position="262"/>
        <end position="290"/>
    </location>
</feature>
<dbReference type="PROSITE" id="PS00028">
    <property type="entry name" value="ZINC_FINGER_C2H2_1"/>
    <property type="match status" value="9"/>
</dbReference>
<keyword evidence="5" id="KW-0862">Zinc</keyword>
<name>A0ABD2VUA0_9HYME</name>
<protein>
    <recommendedName>
        <fullName evidence="10">C2H2-type domain-containing protein</fullName>
    </recommendedName>
</protein>
<keyword evidence="3" id="KW-0677">Repeat</keyword>
<dbReference type="FunFam" id="3.30.160.60:FF:001049">
    <property type="entry name" value="zinc finger protein 319"/>
    <property type="match status" value="3"/>
</dbReference>
<keyword evidence="8" id="KW-0539">Nucleus</keyword>
<dbReference type="GO" id="GO:0005634">
    <property type="term" value="C:nucleus"/>
    <property type="evidence" value="ECO:0007669"/>
    <property type="project" value="UniProtKB-SubCell"/>
</dbReference>
<dbReference type="PROSITE" id="PS50157">
    <property type="entry name" value="ZINC_FINGER_C2H2_2"/>
    <property type="match status" value="10"/>
</dbReference>
<dbReference type="Gene3D" id="3.30.160.60">
    <property type="entry name" value="Classic Zinc Finger"/>
    <property type="match status" value="8"/>
</dbReference>